<name>A0ACC1XIH2_MELAZ</name>
<gene>
    <name evidence="1" type="ORF">OWV82_017227</name>
</gene>
<reference evidence="1 2" key="1">
    <citation type="journal article" date="2023" name="Science">
        <title>Complex scaffold remodeling in plant triterpene biosynthesis.</title>
        <authorList>
            <person name="De La Pena R."/>
            <person name="Hodgson H."/>
            <person name="Liu J.C."/>
            <person name="Stephenson M.J."/>
            <person name="Martin A.C."/>
            <person name="Owen C."/>
            <person name="Harkess A."/>
            <person name="Leebens-Mack J."/>
            <person name="Jimenez L.E."/>
            <person name="Osbourn A."/>
            <person name="Sattely E.S."/>
        </authorList>
    </citation>
    <scope>NUCLEOTIDE SEQUENCE [LARGE SCALE GENOMIC DNA]</scope>
    <source>
        <strain evidence="2">cv. JPN11</strain>
        <tissue evidence="1">Leaf</tissue>
    </source>
</reference>
<evidence type="ECO:0000313" key="1">
    <source>
        <dbReference type="EMBL" id="KAJ4711160.1"/>
    </source>
</evidence>
<accession>A0ACC1XIH2</accession>
<protein>
    <submittedName>
        <fullName evidence="1">Glycosyltransferase</fullName>
    </submittedName>
</protein>
<organism evidence="1 2">
    <name type="scientific">Melia azedarach</name>
    <name type="common">Chinaberry tree</name>
    <dbReference type="NCBI Taxonomy" id="155640"/>
    <lineage>
        <taxon>Eukaryota</taxon>
        <taxon>Viridiplantae</taxon>
        <taxon>Streptophyta</taxon>
        <taxon>Embryophyta</taxon>
        <taxon>Tracheophyta</taxon>
        <taxon>Spermatophyta</taxon>
        <taxon>Magnoliopsida</taxon>
        <taxon>eudicotyledons</taxon>
        <taxon>Gunneridae</taxon>
        <taxon>Pentapetalae</taxon>
        <taxon>rosids</taxon>
        <taxon>malvids</taxon>
        <taxon>Sapindales</taxon>
        <taxon>Meliaceae</taxon>
        <taxon>Melia</taxon>
    </lineage>
</organism>
<dbReference type="EMBL" id="CM051402">
    <property type="protein sequence ID" value="KAJ4711160.1"/>
    <property type="molecule type" value="Genomic_DNA"/>
</dbReference>
<proteinExistence type="predicted"/>
<keyword evidence="2" id="KW-1185">Reference proteome</keyword>
<evidence type="ECO:0000313" key="2">
    <source>
        <dbReference type="Proteomes" id="UP001164539"/>
    </source>
</evidence>
<comment type="caution">
    <text evidence="1">The sequence shown here is derived from an EMBL/GenBank/DDBJ whole genome shotgun (WGS) entry which is preliminary data.</text>
</comment>
<dbReference type="Proteomes" id="UP001164539">
    <property type="component" value="Chromosome 9"/>
</dbReference>
<sequence>MSSSATEEIWIVPFFGQGHLFPSMELCKQIASRNYKSNFIVSSHLSNSIPSSLYQYSLVEITEIPSSPPAPPPRPQPRPQPGSDPPQHQHVMHSQMAQGFENLLSKRVPVCVVIDVMMGWTADVFKKFQVPIVAFFTSGACSAALEYAMWQAHLDPEDIKPGEIRSLPGLPENLGLSRSDIQGRPHPHNHHGGPPPPHSPPPGAPGPKKLGPPTPGDQPMWIAETEGSIALMINTCDDLEQPFIKYLANQLGKPVWGVGPLLPEQFYKSAAAASSSAGSVLVHDREIRTNRRRSNVTEEEVIQWLDSKAPGSVLYVSFGTEVGPSLEEYSELAKALEATKAAFIWVIPEGAGRSGPPPPAPPPPHLTGAGSELPEGYCPDGMDNKVGKRGLIIRGWAPQLLILSHPSTGGILSHCGWNSTLEAIGCGVPVLGWPIRGDQHYNAKLVINHLKVGCMVCNDDDVSKSIRMDDILNGIGRLMGNGDGRKEMKKRADMLRTIFDHGFPATSVASLDAFIHLIHQKQSV</sequence>